<sequence>MAVLEHVNTKLGEELLEATLDESDLTLVTFENQITGDGSVPDASIQSSTSLWFETKTVPNSVDLEQIRSHLSGLRQEASDTQRLVVLTPDHNRPAKLDRIKDDRLVWTNFDQLVDAAESILARDHGSAEQSLEIPTEREAFLLRELVRFLYEEDLVSGREDRVLVVAARKAWPEYNAHGLYFCQPNRSFKPSNYLAFYTDGEIKPTVPAITSTIESIELTEDALEDATQVSPAQRRRLEDGIATLRDQNADRYGSEQKVLFLDLERGFTLEQPVQNDKTASESDRTVAFVQGHRYVSASALRDNPTTTSTLEN</sequence>
<gene>
    <name evidence="1" type="ORF">C492_08035</name>
</gene>
<evidence type="ECO:0000313" key="2">
    <source>
        <dbReference type="Proteomes" id="UP000011531"/>
    </source>
</evidence>
<comment type="caution">
    <text evidence="1">The sequence shown here is derived from an EMBL/GenBank/DDBJ whole genome shotgun (WGS) entry which is preliminary data.</text>
</comment>
<dbReference type="EMBL" id="AOIA01000057">
    <property type="protein sequence ID" value="ELY62529.1"/>
    <property type="molecule type" value="Genomic_DNA"/>
</dbReference>
<evidence type="ECO:0000313" key="1">
    <source>
        <dbReference type="EMBL" id="ELY62529.1"/>
    </source>
</evidence>
<protein>
    <submittedName>
        <fullName evidence="1">Uncharacterized protein</fullName>
    </submittedName>
</protein>
<accession>L9XL84</accession>
<proteinExistence type="predicted"/>
<dbReference type="RefSeq" id="WP_008422101.1">
    <property type="nucleotide sequence ID" value="NZ_AOIA01000057.1"/>
</dbReference>
<dbReference type="PATRIC" id="fig|1227498.3.peg.1602"/>
<name>L9XL84_9EURY</name>
<keyword evidence="2" id="KW-1185">Reference proteome</keyword>
<dbReference type="AlphaFoldDB" id="L9XL84"/>
<organism evidence="1 2">
    <name type="scientific">Natronococcus jeotgali DSM 18795</name>
    <dbReference type="NCBI Taxonomy" id="1227498"/>
    <lineage>
        <taxon>Archaea</taxon>
        <taxon>Methanobacteriati</taxon>
        <taxon>Methanobacteriota</taxon>
        <taxon>Stenosarchaea group</taxon>
        <taxon>Halobacteria</taxon>
        <taxon>Halobacteriales</taxon>
        <taxon>Natrialbaceae</taxon>
        <taxon>Natronococcus</taxon>
    </lineage>
</organism>
<reference evidence="1 2" key="1">
    <citation type="journal article" date="2014" name="PLoS Genet.">
        <title>Phylogenetically driven sequencing of extremely halophilic archaea reveals strategies for static and dynamic osmo-response.</title>
        <authorList>
            <person name="Becker E.A."/>
            <person name="Seitzer P.M."/>
            <person name="Tritt A."/>
            <person name="Larsen D."/>
            <person name="Krusor M."/>
            <person name="Yao A.I."/>
            <person name="Wu D."/>
            <person name="Madern D."/>
            <person name="Eisen J.A."/>
            <person name="Darling A.E."/>
            <person name="Facciotti M.T."/>
        </authorList>
    </citation>
    <scope>NUCLEOTIDE SEQUENCE [LARGE SCALE GENOMIC DNA]</scope>
    <source>
        <strain evidence="1 2">DSM 18795</strain>
    </source>
</reference>
<dbReference type="Proteomes" id="UP000011531">
    <property type="component" value="Unassembled WGS sequence"/>
</dbReference>